<accession>A0A178ML62</accession>
<organism evidence="1 2">
    <name type="scientific">Paramagnetospirillum marisnigri</name>
    <dbReference type="NCBI Taxonomy" id="1285242"/>
    <lineage>
        <taxon>Bacteria</taxon>
        <taxon>Pseudomonadati</taxon>
        <taxon>Pseudomonadota</taxon>
        <taxon>Alphaproteobacteria</taxon>
        <taxon>Rhodospirillales</taxon>
        <taxon>Magnetospirillaceae</taxon>
        <taxon>Paramagnetospirillum</taxon>
    </lineage>
</organism>
<comment type="caution">
    <text evidence="1">The sequence shown here is derived from an EMBL/GenBank/DDBJ whole genome shotgun (WGS) entry which is preliminary data.</text>
</comment>
<keyword evidence="2" id="KW-1185">Reference proteome</keyword>
<reference evidence="1 2" key="1">
    <citation type="submission" date="2016-04" db="EMBL/GenBank/DDBJ databases">
        <title>Draft genome sequence of freshwater magnetotactic bacteria Magnetospirillum marisnigri SP-1 and Magnetospirillum moscoviense BB-1.</title>
        <authorList>
            <person name="Koziaeva V."/>
            <person name="Dziuba M.V."/>
            <person name="Ivanov T.M."/>
            <person name="Kuznetsov B."/>
            <person name="Grouzdev D.S."/>
        </authorList>
    </citation>
    <scope>NUCLEOTIDE SEQUENCE [LARGE SCALE GENOMIC DNA]</scope>
    <source>
        <strain evidence="1 2">SP-1</strain>
    </source>
</reference>
<dbReference type="EMBL" id="LWQT01000064">
    <property type="protein sequence ID" value="OAN49406.1"/>
    <property type="molecule type" value="Genomic_DNA"/>
</dbReference>
<dbReference type="RefSeq" id="WP_068493329.1">
    <property type="nucleotide sequence ID" value="NZ_LWQT01000064.1"/>
</dbReference>
<protein>
    <recommendedName>
        <fullName evidence="3">DUF488 domain-containing protein</fullName>
    </recommendedName>
</protein>
<proteinExistence type="predicted"/>
<dbReference type="OrthoDB" id="7351206at2"/>
<evidence type="ECO:0000313" key="1">
    <source>
        <dbReference type="EMBL" id="OAN49406.1"/>
    </source>
</evidence>
<dbReference type="Proteomes" id="UP000078428">
    <property type="component" value="Unassembled WGS sequence"/>
</dbReference>
<dbReference type="AlphaFoldDB" id="A0A178ML62"/>
<evidence type="ECO:0000313" key="2">
    <source>
        <dbReference type="Proteomes" id="UP000078428"/>
    </source>
</evidence>
<sequence>MQTASWYTKLPDTSQVIGISRGTPRGMAKGYRQYKALAPGPWFKTATTEEYIELYFTEILGRLDPVKVEADLMTMAGGKTPTLVCYEKPGGADWCHRGMVSLWLHQHLGIEVTEYGHPGFGEQHVMLPPSLRRP</sequence>
<gene>
    <name evidence="1" type="ORF">A6A04_19460</name>
</gene>
<name>A0A178ML62_9PROT</name>
<evidence type="ECO:0008006" key="3">
    <source>
        <dbReference type="Google" id="ProtNLM"/>
    </source>
</evidence>
<dbReference type="STRING" id="1285242.A6A04_19460"/>